<organism evidence="1 2">
    <name type="scientific">Ewingella americana</name>
    <dbReference type="NCBI Taxonomy" id="41202"/>
    <lineage>
        <taxon>Bacteria</taxon>
        <taxon>Pseudomonadati</taxon>
        <taxon>Pseudomonadota</taxon>
        <taxon>Gammaproteobacteria</taxon>
        <taxon>Enterobacterales</taxon>
        <taxon>Yersiniaceae</taxon>
        <taxon>Ewingella</taxon>
    </lineage>
</organism>
<evidence type="ECO:0000313" key="1">
    <source>
        <dbReference type="EMBL" id="STQ43728.1"/>
    </source>
</evidence>
<evidence type="ECO:0000313" key="2">
    <source>
        <dbReference type="Proteomes" id="UP000254304"/>
    </source>
</evidence>
<protein>
    <submittedName>
        <fullName evidence="1">Uncharacterized protein</fullName>
    </submittedName>
</protein>
<proteinExistence type="predicted"/>
<dbReference type="AlphaFoldDB" id="A0A377NAB9"/>
<accession>A0A377NAB9</accession>
<dbReference type="EMBL" id="UGGO01000001">
    <property type="protein sequence ID" value="STQ43728.1"/>
    <property type="molecule type" value="Genomic_DNA"/>
</dbReference>
<reference evidence="1 2" key="1">
    <citation type="submission" date="2018-06" db="EMBL/GenBank/DDBJ databases">
        <authorList>
            <consortium name="Pathogen Informatics"/>
            <person name="Doyle S."/>
        </authorList>
    </citation>
    <scope>NUCLEOTIDE SEQUENCE [LARGE SCALE GENOMIC DNA]</scope>
    <source>
        <strain evidence="1 2">NCTC12157</strain>
    </source>
</reference>
<name>A0A377NAB9_9GAMM</name>
<sequence length="67" mass="7878">MVLKNGVVASGEYQGWSIKIIDDTQGDTGGFYLILRDPTNIEVFDYWFEKEEFLKNQMVDFDVCWDF</sequence>
<gene>
    <name evidence="1" type="ORF">NCTC12157_01427</name>
</gene>
<dbReference type="RefSeq" id="WP_034791942.1">
    <property type="nucleotide sequence ID" value="NZ_VXKG01000001.1"/>
</dbReference>
<dbReference type="GeneID" id="78380821"/>
<dbReference type="Proteomes" id="UP000254304">
    <property type="component" value="Unassembled WGS sequence"/>
</dbReference>